<evidence type="ECO:0000259" key="4">
    <source>
        <dbReference type="PROSITE" id="PS51071"/>
    </source>
</evidence>
<dbReference type="InterPro" id="IPR001347">
    <property type="entry name" value="SIS_dom"/>
</dbReference>
<dbReference type="Pfam" id="PF01418">
    <property type="entry name" value="HTH_6"/>
    <property type="match status" value="1"/>
</dbReference>
<feature type="domain" description="SIS" evidence="5">
    <location>
        <begin position="123"/>
        <end position="264"/>
    </location>
</feature>
<dbReference type="InterPro" id="IPR000281">
    <property type="entry name" value="HTH_RpiR"/>
</dbReference>
<dbReference type="InterPro" id="IPR036388">
    <property type="entry name" value="WH-like_DNA-bd_sf"/>
</dbReference>
<protein>
    <submittedName>
        <fullName evidence="6">Transcriptional regulator, RpiR family</fullName>
    </submittedName>
</protein>
<sequence length="288" mass="31742">MQNNVLLTIREKIIALPQSEKKIAETILKDPVSVIKMSATDLAAEAGSSSAAVIRFCRSIGVKGFTELKLQLSADSQGIKDNLYTDIQSDESLEQVKKKLLINTNHLFNETNNVLSTIQIERTTKLLYESSVIYLYGLGASHIVASDIQQKFSRMGKIIICSLDQHFLVTSMAVASEGAVFFGVSNSGEKKEVLALMTIAKELGLKTVSLTSNTENTLSLEADIALKTAFAHEAPLRSGATISLLTQMYAVDILFYDYASKYYELSVTNLEKSKAAIQRYNQNFDTKM</sequence>
<keyword evidence="7" id="KW-1185">Reference proteome</keyword>
<gene>
    <name evidence="6" type="ORF">SAMN05878443_1802</name>
</gene>
<dbReference type="SUPFAM" id="SSF53697">
    <property type="entry name" value="SIS domain"/>
    <property type="match status" value="1"/>
</dbReference>
<dbReference type="STRING" id="28230.SAMN05878443_1802"/>
<dbReference type="OrthoDB" id="370421at2"/>
<dbReference type="eggNOG" id="COG1737">
    <property type="taxonomic scope" value="Bacteria"/>
</dbReference>
<evidence type="ECO:0000313" key="6">
    <source>
        <dbReference type="EMBL" id="SIO18061.1"/>
    </source>
</evidence>
<name>A0A1N6HE06_9LACT</name>
<dbReference type="Proteomes" id="UP000184758">
    <property type="component" value="Unassembled WGS sequence"/>
</dbReference>
<proteinExistence type="predicted"/>
<dbReference type="SUPFAM" id="SSF46689">
    <property type="entry name" value="Homeodomain-like"/>
    <property type="match status" value="1"/>
</dbReference>
<dbReference type="AlphaFoldDB" id="A0A1N6HE06"/>
<reference evidence="7" key="1">
    <citation type="submission" date="2016-11" db="EMBL/GenBank/DDBJ databases">
        <authorList>
            <person name="Varghese N."/>
            <person name="Submissions S."/>
        </authorList>
    </citation>
    <scope>NUCLEOTIDE SEQUENCE [LARGE SCALE GENOMIC DNA]</scope>
    <source>
        <strain evidence="7">313</strain>
    </source>
</reference>
<evidence type="ECO:0000256" key="1">
    <source>
        <dbReference type="ARBA" id="ARBA00023015"/>
    </source>
</evidence>
<dbReference type="GO" id="GO:0097367">
    <property type="term" value="F:carbohydrate derivative binding"/>
    <property type="evidence" value="ECO:0007669"/>
    <property type="project" value="InterPro"/>
</dbReference>
<keyword evidence="2" id="KW-0238">DNA-binding</keyword>
<evidence type="ECO:0000313" key="7">
    <source>
        <dbReference type="Proteomes" id="UP000184758"/>
    </source>
</evidence>
<keyword evidence="3" id="KW-0804">Transcription</keyword>
<organism evidence="6 7">
    <name type="scientific">Carnobacterium alterfunditum</name>
    <dbReference type="NCBI Taxonomy" id="28230"/>
    <lineage>
        <taxon>Bacteria</taxon>
        <taxon>Bacillati</taxon>
        <taxon>Bacillota</taxon>
        <taxon>Bacilli</taxon>
        <taxon>Lactobacillales</taxon>
        <taxon>Carnobacteriaceae</taxon>
        <taxon>Carnobacterium</taxon>
    </lineage>
</organism>
<dbReference type="InterPro" id="IPR009057">
    <property type="entry name" value="Homeodomain-like_sf"/>
</dbReference>
<dbReference type="PROSITE" id="PS51071">
    <property type="entry name" value="HTH_RPIR"/>
    <property type="match status" value="1"/>
</dbReference>
<dbReference type="PANTHER" id="PTHR30514:SF10">
    <property type="entry name" value="MURR_RPIR FAMILY TRANSCRIPTIONAL REGULATOR"/>
    <property type="match status" value="1"/>
</dbReference>
<keyword evidence="1" id="KW-0805">Transcription regulation</keyword>
<dbReference type="Gene3D" id="3.40.50.10490">
    <property type="entry name" value="Glucose-6-phosphate isomerase like protein, domain 1"/>
    <property type="match status" value="1"/>
</dbReference>
<dbReference type="GO" id="GO:0003677">
    <property type="term" value="F:DNA binding"/>
    <property type="evidence" value="ECO:0007669"/>
    <property type="project" value="UniProtKB-KW"/>
</dbReference>
<dbReference type="PANTHER" id="PTHR30514">
    <property type="entry name" value="GLUCOKINASE"/>
    <property type="match status" value="1"/>
</dbReference>
<dbReference type="GO" id="GO:0003700">
    <property type="term" value="F:DNA-binding transcription factor activity"/>
    <property type="evidence" value="ECO:0007669"/>
    <property type="project" value="InterPro"/>
</dbReference>
<dbReference type="Gene3D" id="1.10.10.10">
    <property type="entry name" value="Winged helix-like DNA-binding domain superfamily/Winged helix DNA-binding domain"/>
    <property type="match status" value="1"/>
</dbReference>
<evidence type="ECO:0000256" key="3">
    <source>
        <dbReference type="ARBA" id="ARBA00023163"/>
    </source>
</evidence>
<accession>A0A1N6HE06</accession>
<evidence type="ECO:0000259" key="5">
    <source>
        <dbReference type="PROSITE" id="PS51464"/>
    </source>
</evidence>
<evidence type="ECO:0000256" key="2">
    <source>
        <dbReference type="ARBA" id="ARBA00023125"/>
    </source>
</evidence>
<dbReference type="CDD" id="cd05013">
    <property type="entry name" value="SIS_RpiR"/>
    <property type="match status" value="1"/>
</dbReference>
<dbReference type="GO" id="GO:1901135">
    <property type="term" value="P:carbohydrate derivative metabolic process"/>
    <property type="evidence" value="ECO:0007669"/>
    <property type="project" value="InterPro"/>
</dbReference>
<dbReference type="EMBL" id="FSRN01000001">
    <property type="protein sequence ID" value="SIO18061.1"/>
    <property type="molecule type" value="Genomic_DNA"/>
</dbReference>
<dbReference type="PROSITE" id="PS51464">
    <property type="entry name" value="SIS"/>
    <property type="match status" value="1"/>
</dbReference>
<feature type="domain" description="HTH rpiR-type" evidence="4">
    <location>
        <begin position="3"/>
        <end position="79"/>
    </location>
</feature>
<dbReference type="InterPro" id="IPR047640">
    <property type="entry name" value="RpiR-like"/>
</dbReference>
<dbReference type="InterPro" id="IPR046348">
    <property type="entry name" value="SIS_dom_sf"/>
</dbReference>
<dbReference type="Pfam" id="PF01380">
    <property type="entry name" value="SIS"/>
    <property type="match status" value="1"/>
</dbReference>
<dbReference type="InterPro" id="IPR035472">
    <property type="entry name" value="RpiR-like_SIS"/>
</dbReference>
<dbReference type="RefSeq" id="WP_034545229.1">
    <property type="nucleotide sequence ID" value="NZ_FSRN01000001.1"/>
</dbReference>